<dbReference type="InterPro" id="IPR058537">
    <property type="entry name" value="TPR_TNPO3_IPO13_4th"/>
</dbReference>
<dbReference type="Pfam" id="PF24140">
    <property type="entry name" value="TPR_TNPO3_IPO13_3rd"/>
    <property type="match status" value="1"/>
</dbReference>
<evidence type="ECO:0000313" key="1">
    <source>
        <dbReference type="EMBL" id="KAL0071927.1"/>
    </source>
</evidence>
<keyword evidence="1" id="KW-0675">Receptor</keyword>
<name>A0ABR3ADB4_9AGAR</name>
<dbReference type="PANTHER" id="PTHR12363:SF53">
    <property type="entry name" value="MRNA TRANSPORT REGULATOR MTR10"/>
    <property type="match status" value="1"/>
</dbReference>
<dbReference type="EMBL" id="JBBXMP010000002">
    <property type="protein sequence ID" value="KAL0071927.1"/>
    <property type="molecule type" value="Genomic_DNA"/>
</dbReference>
<keyword evidence="2" id="KW-1185">Reference proteome</keyword>
<comment type="caution">
    <text evidence="1">The sequence shown here is derived from an EMBL/GenBank/DDBJ whole genome shotgun (WGS) entry which is preliminary data.</text>
</comment>
<dbReference type="InterPro" id="IPR057941">
    <property type="entry name" value="TPR_TNPO3_IPO13_2nd"/>
</dbReference>
<gene>
    <name evidence="1" type="primary">MTR10_2</name>
    <name evidence="1" type="ORF">AAF712_000850</name>
</gene>
<reference evidence="1 2" key="1">
    <citation type="submission" date="2024-05" db="EMBL/GenBank/DDBJ databases">
        <title>A draft genome resource for the thread blight pathogen Marasmius tenuissimus strain MS-2.</title>
        <authorList>
            <person name="Yulfo-Soto G.E."/>
            <person name="Baruah I.K."/>
            <person name="Amoako-Attah I."/>
            <person name="Bukari Y."/>
            <person name="Meinhardt L.W."/>
            <person name="Bailey B.A."/>
            <person name="Cohen S.P."/>
        </authorList>
    </citation>
    <scope>NUCLEOTIDE SEQUENCE [LARGE SCALE GENOMIC DNA]</scope>
    <source>
        <strain evidence="1 2">MS-2</strain>
    </source>
</reference>
<dbReference type="InterPro" id="IPR051345">
    <property type="entry name" value="Importin_beta-like_NTR"/>
</dbReference>
<proteinExistence type="predicted"/>
<accession>A0ABR3ADB4</accession>
<dbReference type="InterPro" id="IPR011989">
    <property type="entry name" value="ARM-like"/>
</dbReference>
<protein>
    <submittedName>
        <fullName evidence="1">Nuclear import receptor</fullName>
    </submittedName>
</protein>
<dbReference type="InterPro" id="IPR057942">
    <property type="entry name" value="TPR_TNPO3_IPO13_3rd"/>
</dbReference>
<dbReference type="Proteomes" id="UP001437256">
    <property type="component" value="Unassembled WGS sequence"/>
</dbReference>
<organism evidence="1 2">
    <name type="scientific">Marasmius tenuissimus</name>
    <dbReference type="NCBI Taxonomy" id="585030"/>
    <lineage>
        <taxon>Eukaryota</taxon>
        <taxon>Fungi</taxon>
        <taxon>Dikarya</taxon>
        <taxon>Basidiomycota</taxon>
        <taxon>Agaricomycotina</taxon>
        <taxon>Agaricomycetes</taxon>
        <taxon>Agaricomycetidae</taxon>
        <taxon>Agaricales</taxon>
        <taxon>Marasmiineae</taxon>
        <taxon>Marasmiaceae</taxon>
        <taxon>Marasmius</taxon>
    </lineage>
</organism>
<sequence>MAGSPLLGFAFEALASEALFDAAVDVICELIHETQEIDDNMAVIELIVPRVIALRPLLTQHKEDPDKIRGYARIFAEAGETYRMLIVHHTETFFPIVEALAECSAYSDLDIVPITFPFWARLAQVIGKKSSVPPIFQQAYQTVMRVIIGHLQFPPDSSPLTGQEADDFRQFRHVMGDTLKDCCEVLEPEACLLGTFDMITTGLAHSSGAVSWQEIEAPLFALRSMGAQIDPKDNQAVPKIMDLIPSLPDHPRVRYAALLIISRYTEWINMHPEYIPAQLQYISAGFQVQDFEVNAAAGQALKWLCSDCKQHLVDVLPTLHNFLNTSGTALQQEDKRQVYEAIAHVISAMPMDKAAQSLKTFSLDILSRVHAITSKPLQATKQELQEVCEGLENLEMMLNVIRSFGEELPPACHNTCKEAWTIFDQFIAKFGTNQDIADRVTRVLRHGLSFFDVAVLEIAPTVVARMSFAFEATGISSYLWIAGKIVGRFGDKENPELRGSFQEIYERSTNKIASILQVKDAGVIPDVLEDYIQMLIQLIQQAPDIFFQSTVFLTAFRASTAGLTIVQSDTIFAALDLFRMIFSHDCLDPHPPKASPPNFILYANSIHSVVDLAGSEFLGYLLSGLVGNFPPESDSMVVSIFRSISTTWPTQVLSWTPHILQQLPASAAPNPIKEQFLTQLTSAIDQKRFDQVKYAVISLHRAAKKVRERRRAGVLER</sequence>
<dbReference type="Pfam" id="PF24138">
    <property type="entry name" value="TPR_TNPO3_IPO13_2nd"/>
    <property type="match status" value="1"/>
</dbReference>
<dbReference type="PANTHER" id="PTHR12363">
    <property type="entry name" value="TRANSPORTIN 3 AND IMPORTIN 13"/>
    <property type="match status" value="1"/>
</dbReference>
<dbReference type="InterPro" id="IPR016024">
    <property type="entry name" value="ARM-type_fold"/>
</dbReference>
<dbReference type="Gene3D" id="1.25.10.10">
    <property type="entry name" value="Leucine-rich Repeat Variant"/>
    <property type="match status" value="1"/>
</dbReference>
<dbReference type="Pfam" id="PF24139">
    <property type="entry name" value="TPR_TNPO3_IPO13_4th"/>
    <property type="match status" value="1"/>
</dbReference>
<dbReference type="SUPFAM" id="SSF48371">
    <property type="entry name" value="ARM repeat"/>
    <property type="match status" value="1"/>
</dbReference>
<evidence type="ECO:0000313" key="2">
    <source>
        <dbReference type="Proteomes" id="UP001437256"/>
    </source>
</evidence>